<protein>
    <submittedName>
        <fullName evidence="2">Uncharacterized protein</fullName>
    </submittedName>
</protein>
<accession>A0A0A9FGW2</accession>
<proteinExistence type="predicted"/>
<evidence type="ECO:0000313" key="2">
    <source>
        <dbReference type="EMBL" id="JAE07498.1"/>
    </source>
</evidence>
<dbReference type="EMBL" id="GBRH01190398">
    <property type="protein sequence ID" value="JAE07498.1"/>
    <property type="molecule type" value="Transcribed_RNA"/>
</dbReference>
<reference evidence="2" key="2">
    <citation type="journal article" date="2015" name="Data Brief">
        <title>Shoot transcriptome of the giant reed, Arundo donax.</title>
        <authorList>
            <person name="Barrero R.A."/>
            <person name="Guerrero F.D."/>
            <person name="Moolhuijzen P."/>
            <person name="Goolsby J.A."/>
            <person name="Tidwell J."/>
            <person name="Bellgard S.E."/>
            <person name="Bellgard M.I."/>
        </authorList>
    </citation>
    <scope>NUCLEOTIDE SEQUENCE</scope>
    <source>
        <tissue evidence="2">Shoot tissue taken approximately 20 cm above the soil surface</tissue>
    </source>
</reference>
<organism evidence="2">
    <name type="scientific">Arundo donax</name>
    <name type="common">Giant reed</name>
    <name type="synonym">Donax arundinaceus</name>
    <dbReference type="NCBI Taxonomy" id="35708"/>
    <lineage>
        <taxon>Eukaryota</taxon>
        <taxon>Viridiplantae</taxon>
        <taxon>Streptophyta</taxon>
        <taxon>Embryophyta</taxon>
        <taxon>Tracheophyta</taxon>
        <taxon>Spermatophyta</taxon>
        <taxon>Magnoliopsida</taxon>
        <taxon>Liliopsida</taxon>
        <taxon>Poales</taxon>
        <taxon>Poaceae</taxon>
        <taxon>PACMAD clade</taxon>
        <taxon>Arundinoideae</taxon>
        <taxon>Arundineae</taxon>
        <taxon>Arundo</taxon>
    </lineage>
</organism>
<reference evidence="2" key="1">
    <citation type="submission" date="2014-09" db="EMBL/GenBank/DDBJ databases">
        <authorList>
            <person name="Magalhaes I.L.F."/>
            <person name="Oliveira U."/>
            <person name="Santos F.R."/>
            <person name="Vidigal T.H.D.A."/>
            <person name="Brescovit A.D."/>
            <person name="Santos A.J."/>
        </authorList>
    </citation>
    <scope>NUCLEOTIDE SEQUENCE</scope>
    <source>
        <tissue evidence="2">Shoot tissue taken approximately 20 cm above the soil surface</tissue>
    </source>
</reference>
<dbReference type="AlphaFoldDB" id="A0A0A9FGW2"/>
<feature type="region of interest" description="Disordered" evidence="1">
    <location>
        <begin position="1"/>
        <end position="21"/>
    </location>
</feature>
<name>A0A0A9FGW2_ARUDO</name>
<sequence length="21" mass="2555">MLRQHRWNLVSSNTEAKKIEN</sequence>
<evidence type="ECO:0000256" key="1">
    <source>
        <dbReference type="SAM" id="MobiDB-lite"/>
    </source>
</evidence>